<name>A0ABQ3ECC0_9GAMM</name>
<comment type="caution">
    <text evidence="2">The sequence shown here is derived from an EMBL/GenBank/DDBJ whole genome shotgun (WGS) entry which is preliminary data.</text>
</comment>
<sequence length="65" mass="7141">MARFVVKHAEEPQAQGAPAWLVVDSHLKRQGAATPVASRHAFREEAEMEAQRRNGDDTSPLGSED</sequence>
<accession>A0ABQ3ECC0</accession>
<protein>
    <submittedName>
        <fullName evidence="2">Uncharacterized protein</fullName>
    </submittedName>
</protein>
<evidence type="ECO:0000313" key="2">
    <source>
        <dbReference type="EMBL" id="GHB30278.1"/>
    </source>
</evidence>
<organism evidence="2 3">
    <name type="scientific">Salinicola rhizosphaerae</name>
    <dbReference type="NCBI Taxonomy" id="1443141"/>
    <lineage>
        <taxon>Bacteria</taxon>
        <taxon>Pseudomonadati</taxon>
        <taxon>Pseudomonadota</taxon>
        <taxon>Gammaproteobacteria</taxon>
        <taxon>Oceanospirillales</taxon>
        <taxon>Halomonadaceae</taxon>
        <taxon>Salinicola</taxon>
    </lineage>
</organism>
<reference evidence="3" key="1">
    <citation type="journal article" date="2019" name="Int. J. Syst. Evol. Microbiol.">
        <title>The Global Catalogue of Microorganisms (GCM) 10K type strain sequencing project: providing services to taxonomists for standard genome sequencing and annotation.</title>
        <authorList>
            <consortium name="The Broad Institute Genomics Platform"/>
            <consortium name="The Broad Institute Genome Sequencing Center for Infectious Disease"/>
            <person name="Wu L."/>
            <person name="Ma J."/>
        </authorList>
    </citation>
    <scope>NUCLEOTIDE SEQUENCE [LARGE SCALE GENOMIC DNA]</scope>
    <source>
        <strain evidence="3">KCTC 32998</strain>
    </source>
</reference>
<feature type="compositionally biased region" description="Basic and acidic residues" evidence="1">
    <location>
        <begin position="41"/>
        <end position="56"/>
    </location>
</feature>
<dbReference type="Proteomes" id="UP000646745">
    <property type="component" value="Unassembled WGS sequence"/>
</dbReference>
<keyword evidence="3" id="KW-1185">Reference proteome</keyword>
<dbReference type="EMBL" id="BMZI01000007">
    <property type="protein sequence ID" value="GHB30278.1"/>
    <property type="molecule type" value="Genomic_DNA"/>
</dbReference>
<gene>
    <name evidence="2" type="ORF">GCM10009038_31310</name>
</gene>
<feature type="region of interest" description="Disordered" evidence="1">
    <location>
        <begin position="32"/>
        <end position="65"/>
    </location>
</feature>
<proteinExistence type="predicted"/>
<evidence type="ECO:0000256" key="1">
    <source>
        <dbReference type="SAM" id="MobiDB-lite"/>
    </source>
</evidence>
<evidence type="ECO:0000313" key="3">
    <source>
        <dbReference type="Proteomes" id="UP000646745"/>
    </source>
</evidence>